<feature type="compositionally biased region" description="Polar residues" evidence="1">
    <location>
        <begin position="267"/>
        <end position="287"/>
    </location>
</feature>
<gene>
    <name evidence="2" type="ORF">A0U92_10345</name>
</gene>
<dbReference type="OrthoDB" id="10015552at2"/>
<feature type="compositionally biased region" description="Polar residues" evidence="1">
    <location>
        <begin position="460"/>
        <end position="499"/>
    </location>
</feature>
<feature type="compositionally biased region" description="Polar residues" evidence="1">
    <location>
        <begin position="522"/>
        <end position="555"/>
    </location>
</feature>
<feature type="region of interest" description="Disordered" evidence="1">
    <location>
        <begin position="234"/>
        <end position="287"/>
    </location>
</feature>
<feature type="region of interest" description="Disordered" evidence="1">
    <location>
        <begin position="670"/>
        <end position="698"/>
    </location>
</feature>
<evidence type="ECO:0000313" key="2">
    <source>
        <dbReference type="EMBL" id="AQS85113.1"/>
    </source>
</evidence>
<feature type="region of interest" description="Disordered" evidence="1">
    <location>
        <begin position="153"/>
        <end position="206"/>
    </location>
</feature>
<feature type="compositionally biased region" description="Low complexity" evidence="1">
    <location>
        <begin position="670"/>
        <end position="682"/>
    </location>
</feature>
<feature type="compositionally biased region" description="Low complexity" evidence="1">
    <location>
        <begin position="446"/>
        <end position="459"/>
    </location>
</feature>
<dbReference type="Proteomes" id="UP000188937">
    <property type="component" value="Chromosome"/>
</dbReference>
<proteinExistence type="predicted"/>
<sequence>MASLVTSLITENPSKMVKVTSGKLNVAATPPTVRQSSSQSPSTDLSGSDSSSTFSDHIAQQTASQTDNSQFAPQVAKTTEASRSSTGQANSAQSQNANVASLLSEQNEATLVPTSPAAILDGKALLSAAQDSVRQQAKTATADETATIAASAATLSTSPTNSPTTATATGATTSDSPSAKSVRVEKLSQSSDSADEKDADSTTTSPSDITLELAALSVLQPLSAASSVETAVKSTDSVDEVSSIQTTTQGAGASSASSSVADSGKATTTARTLSGSLPETNALASAPSSEENISAIAPALFKPVVDSTSSDQQTSLQAIASNESSPQATDSSTALTAPADIKIDTSSTALSHDDARPVASTSFSQLQSLQDIASPHNDAAGITQFSLSATPSPSNTVSDPGTVSSASLLQTASAQQAALSTQSPVIAASAPTPASNDSTQAQLQTAPSSAQVQIAQSSSTVATSFSTGRVTASRASRVDNLSSSRPDVPDATSTQTVATKPQADEISSPVVSEKTLSDKRNNGSANQSPDQRTSSDQSLTASLLPSQTYNESNPFSEPLAAGTSIDTSPATSASSQTSTTSATATDASASSHAGSTALNLTVALQNDDQTPLHVTIDKSDNSDGLNIHIGADGLTTLNELQNHKHELVHALENAGISTAESQISFGLANNSSDSSFSQNNHSYHTPQDNSTNATAGSSDFANAFSGTLSGNSNGDGSRNAWNANPSAAMTSASASASDTDDTSDQTYALAALRTGSVNITA</sequence>
<feature type="region of interest" description="Disordered" evidence="1">
    <location>
        <begin position="312"/>
        <end position="336"/>
    </location>
</feature>
<evidence type="ECO:0000313" key="3">
    <source>
        <dbReference type="Proteomes" id="UP000188937"/>
    </source>
</evidence>
<feature type="compositionally biased region" description="Polar residues" evidence="1">
    <location>
        <begin position="316"/>
        <end position="335"/>
    </location>
</feature>
<reference evidence="2 3" key="1">
    <citation type="submission" date="2016-03" db="EMBL/GenBank/DDBJ databases">
        <title>Acetic acid bacteria sequencing.</title>
        <authorList>
            <person name="Brandt J."/>
            <person name="Jakob F."/>
            <person name="Vogel R.F."/>
        </authorList>
    </citation>
    <scope>NUCLEOTIDE SEQUENCE [LARGE SCALE GENOMIC DNA]</scope>
    <source>
        <strain evidence="2 3">TMW2.1153</strain>
    </source>
</reference>
<keyword evidence="3" id="KW-1185">Reference proteome</keyword>
<feature type="compositionally biased region" description="Polar residues" evidence="1">
    <location>
        <begin position="1"/>
        <end position="13"/>
    </location>
</feature>
<organism evidence="2 3">
    <name type="scientific">Acetobacter aceti</name>
    <dbReference type="NCBI Taxonomy" id="435"/>
    <lineage>
        <taxon>Bacteria</taxon>
        <taxon>Pseudomonadati</taxon>
        <taxon>Pseudomonadota</taxon>
        <taxon>Alphaproteobacteria</taxon>
        <taxon>Acetobacterales</taxon>
        <taxon>Acetobacteraceae</taxon>
        <taxon>Acetobacter</taxon>
        <taxon>Acetobacter subgen. Acetobacter</taxon>
    </lineage>
</organism>
<feature type="compositionally biased region" description="Polar residues" evidence="1">
    <location>
        <begin position="234"/>
        <end position="249"/>
    </location>
</feature>
<evidence type="ECO:0000256" key="1">
    <source>
        <dbReference type="SAM" id="MobiDB-lite"/>
    </source>
</evidence>
<feature type="region of interest" description="Disordered" evidence="1">
    <location>
        <begin position="1"/>
        <end position="101"/>
    </location>
</feature>
<name>A0A1U9KH32_ACEAC</name>
<dbReference type="AlphaFoldDB" id="A0A1U9KH32"/>
<dbReference type="EMBL" id="CP014692">
    <property type="protein sequence ID" value="AQS85113.1"/>
    <property type="molecule type" value="Genomic_DNA"/>
</dbReference>
<dbReference type="KEGG" id="aace:A0U92_10345"/>
<feature type="compositionally biased region" description="Polar residues" evidence="1">
    <location>
        <begin position="683"/>
        <end position="698"/>
    </location>
</feature>
<feature type="compositionally biased region" description="Low complexity" evidence="1">
    <location>
        <begin position="250"/>
        <end position="266"/>
    </location>
</feature>
<dbReference type="RefSeq" id="WP_077813158.1">
    <property type="nucleotide sequence ID" value="NZ_CP014692.1"/>
</dbReference>
<protein>
    <submittedName>
        <fullName evidence="2">Uncharacterized protein</fullName>
    </submittedName>
</protein>
<feature type="compositionally biased region" description="Low complexity" evidence="1">
    <location>
        <begin position="88"/>
        <end position="101"/>
    </location>
</feature>
<feature type="compositionally biased region" description="Low complexity" evidence="1">
    <location>
        <begin position="153"/>
        <end position="179"/>
    </location>
</feature>
<feature type="region of interest" description="Disordered" evidence="1">
    <location>
        <begin position="424"/>
        <end position="592"/>
    </location>
</feature>
<feature type="compositionally biased region" description="Polar residues" evidence="1">
    <location>
        <begin position="58"/>
        <end position="87"/>
    </location>
</feature>
<accession>A0A1U9KH32</accession>
<feature type="compositionally biased region" description="Polar residues" evidence="1">
    <location>
        <begin position="432"/>
        <end position="445"/>
    </location>
</feature>
<feature type="compositionally biased region" description="Low complexity" evidence="1">
    <location>
        <begin position="36"/>
        <end position="56"/>
    </location>
</feature>
<feature type="compositionally biased region" description="Low complexity" evidence="1">
    <location>
        <begin position="567"/>
        <end position="592"/>
    </location>
</feature>